<dbReference type="EMBL" id="BMMX01000001">
    <property type="protein sequence ID" value="GGK72594.1"/>
    <property type="molecule type" value="Genomic_DNA"/>
</dbReference>
<dbReference type="SUPFAM" id="SSF56281">
    <property type="entry name" value="Metallo-hydrolase/oxidoreductase"/>
    <property type="match status" value="1"/>
</dbReference>
<dbReference type="GO" id="GO:0016787">
    <property type="term" value="F:hydrolase activity"/>
    <property type="evidence" value="ECO:0007669"/>
    <property type="project" value="UniProtKB-KW"/>
</dbReference>
<dbReference type="Pfam" id="PF00753">
    <property type="entry name" value="Lactamase_B"/>
    <property type="match status" value="1"/>
</dbReference>
<dbReference type="CDD" id="cd06262">
    <property type="entry name" value="metallo-hydrolase-like_MBL-fold"/>
    <property type="match status" value="1"/>
</dbReference>
<dbReference type="RefSeq" id="WP_189077176.1">
    <property type="nucleotide sequence ID" value="NZ_BMMX01000001.1"/>
</dbReference>
<protein>
    <submittedName>
        <fullName evidence="2">Hydrolase</fullName>
    </submittedName>
</protein>
<organism evidence="2 3">
    <name type="scientific">Mangrovihabitans endophyticus</name>
    <dbReference type="NCBI Taxonomy" id="1751298"/>
    <lineage>
        <taxon>Bacteria</taxon>
        <taxon>Bacillati</taxon>
        <taxon>Actinomycetota</taxon>
        <taxon>Actinomycetes</taxon>
        <taxon>Micromonosporales</taxon>
        <taxon>Micromonosporaceae</taxon>
        <taxon>Mangrovihabitans</taxon>
    </lineage>
</organism>
<dbReference type="InterPro" id="IPR051453">
    <property type="entry name" value="MBL_Glyoxalase_II"/>
</dbReference>
<dbReference type="PANTHER" id="PTHR46233:SF1">
    <property type="entry name" value="CONSERVED PROTEIN"/>
    <property type="match status" value="1"/>
</dbReference>
<name>A0A8J3BV95_9ACTN</name>
<comment type="caution">
    <text evidence="2">The sequence shown here is derived from an EMBL/GenBank/DDBJ whole genome shotgun (WGS) entry which is preliminary data.</text>
</comment>
<dbReference type="Gene3D" id="3.60.15.10">
    <property type="entry name" value="Ribonuclease Z/Hydroxyacylglutathione hydrolase-like"/>
    <property type="match status" value="1"/>
</dbReference>
<gene>
    <name evidence="2" type="ORF">GCM10012284_02980</name>
</gene>
<reference evidence="2" key="2">
    <citation type="submission" date="2020-09" db="EMBL/GenBank/DDBJ databases">
        <authorList>
            <person name="Sun Q."/>
            <person name="Zhou Y."/>
        </authorList>
    </citation>
    <scope>NUCLEOTIDE SEQUENCE</scope>
    <source>
        <strain evidence="2">CGMCC 4.7299</strain>
    </source>
</reference>
<evidence type="ECO:0000313" key="3">
    <source>
        <dbReference type="Proteomes" id="UP000656042"/>
    </source>
</evidence>
<proteinExistence type="predicted"/>
<dbReference type="SMART" id="SM00849">
    <property type="entry name" value="Lactamase_B"/>
    <property type="match status" value="1"/>
</dbReference>
<feature type="domain" description="Metallo-beta-lactamase" evidence="1">
    <location>
        <begin position="28"/>
        <end position="193"/>
    </location>
</feature>
<dbReference type="InterPro" id="IPR001279">
    <property type="entry name" value="Metallo-B-lactamas"/>
</dbReference>
<dbReference type="PANTHER" id="PTHR46233">
    <property type="entry name" value="HYDROXYACYLGLUTATHIONE HYDROLASE GLOC"/>
    <property type="match status" value="1"/>
</dbReference>
<dbReference type="AlphaFoldDB" id="A0A8J3BV95"/>
<dbReference type="Proteomes" id="UP000656042">
    <property type="component" value="Unassembled WGS sequence"/>
</dbReference>
<evidence type="ECO:0000313" key="2">
    <source>
        <dbReference type="EMBL" id="GGK72594.1"/>
    </source>
</evidence>
<sequence length="214" mass="22984">MSEPVGAVPDVRELHGLTITKVSVGRGDNNCYVLRCRATGAQLMVDAANEPARLLDVCGGRLDAVVTSHQHWDHWRYGLAEVVSATGATTYAGAPDADAIEVPTQKRLEDGDIIAWGDSSVEVIRLTGHTPGSVALLYQDSREGSHLFTGDSLFPGGIGNTFGDPDLFASLFTDVSTKVFDRLPDQTRVYPGHGRGTTLGAERPSLAEWHARGW</sequence>
<reference evidence="2" key="1">
    <citation type="journal article" date="2014" name="Int. J. Syst. Evol. Microbiol.">
        <title>Complete genome sequence of Corynebacterium casei LMG S-19264T (=DSM 44701T), isolated from a smear-ripened cheese.</title>
        <authorList>
            <consortium name="US DOE Joint Genome Institute (JGI-PGF)"/>
            <person name="Walter F."/>
            <person name="Albersmeier A."/>
            <person name="Kalinowski J."/>
            <person name="Ruckert C."/>
        </authorList>
    </citation>
    <scope>NUCLEOTIDE SEQUENCE</scope>
    <source>
        <strain evidence="2">CGMCC 4.7299</strain>
    </source>
</reference>
<evidence type="ECO:0000259" key="1">
    <source>
        <dbReference type="SMART" id="SM00849"/>
    </source>
</evidence>
<keyword evidence="2" id="KW-0378">Hydrolase</keyword>
<accession>A0A8J3BV95</accession>
<dbReference type="InterPro" id="IPR036866">
    <property type="entry name" value="RibonucZ/Hydroxyglut_hydro"/>
</dbReference>
<keyword evidence="3" id="KW-1185">Reference proteome</keyword>